<feature type="region of interest" description="Disordered" evidence="1">
    <location>
        <begin position="1"/>
        <end position="28"/>
    </location>
</feature>
<comment type="caution">
    <text evidence="2">The sequence shown here is derived from an EMBL/GenBank/DDBJ whole genome shotgun (WGS) entry which is preliminary data.</text>
</comment>
<accession>A0A2A4FSC2</accession>
<dbReference type="KEGG" id="rdi:CMV14_14445"/>
<dbReference type="EMBL" id="NWUF01000025">
    <property type="protein sequence ID" value="PCE40582.1"/>
    <property type="molecule type" value="Genomic_DNA"/>
</dbReference>
<gene>
    <name evidence="2" type="ORF">COO09_19180</name>
</gene>
<proteinExistence type="predicted"/>
<evidence type="ECO:0000313" key="3">
    <source>
        <dbReference type="Proteomes" id="UP000218934"/>
    </source>
</evidence>
<reference evidence="2 3" key="1">
    <citation type="submission" date="2017-09" db="EMBL/GenBank/DDBJ databases">
        <title>The Catabolism of 3,6-Dichlorosalicylic acid is Initiated by the Cytochrome P450 Monooxygenase DsmABC in Rhizorhabdus dicambivorans Ndbn-20.</title>
        <authorList>
            <person name="Na L."/>
        </authorList>
    </citation>
    <scope>NUCLEOTIDE SEQUENCE [LARGE SCALE GENOMIC DNA]</scope>
    <source>
        <strain evidence="2 3">Ndbn-20m</strain>
    </source>
</reference>
<name>A0A2A4FSC2_9SPHN</name>
<organism evidence="2 3">
    <name type="scientific">Rhizorhabdus dicambivorans</name>
    <dbReference type="NCBI Taxonomy" id="1850238"/>
    <lineage>
        <taxon>Bacteria</taxon>
        <taxon>Pseudomonadati</taxon>
        <taxon>Pseudomonadota</taxon>
        <taxon>Alphaproteobacteria</taxon>
        <taxon>Sphingomonadales</taxon>
        <taxon>Sphingomonadaceae</taxon>
        <taxon>Rhizorhabdus</taxon>
    </lineage>
</organism>
<sequence length="113" mass="12732">MGVQVRELPPGLKQQVQERERARRKGRADEVTLQSVAYTARNDLAPLLKLEERRLADLKAAGRRVRKSEADQVERVMNAMKVLGYIVPIIINASCQRRDKNGPGTGLKWGQLV</sequence>
<evidence type="ECO:0000313" key="2">
    <source>
        <dbReference type="EMBL" id="PCE40582.1"/>
    </source>
</evidence>
<dbReference type="RefSeq" id="WP_096367748.1">
    <property type="nucleotide sequence ID" value="NZ_CP023449.1"/>
</dbReference>
<dbReference type="AlphaFoldDB" id="A0A2A4FSC2"/>
<protein>
    <submittedName>
        <fullName evidence="2">Uncharacterized protein</fullName>
    </submittedName>
</protein>
<keyword evidence="3" id="KW-1185">Reference proteome</keyword>
<evidence type="ECO:0000256" key="1">
    <source>
        <dbReference type="SAM" id="MobiDB-lite"/>
    </source>
</evidence>
<dbReference type="Proteomes" id="UP000218934">
    <property type="component" value="Unassembled WGS sequence"/>
</dbReference>